<evidence type="ECO:0000256" key="3">
    <source>
        <dbReference type="ARBA" id="ARBA00022692"/>
    </source>
</evidence>
<feature type="transmembrane region" description="Helical" evidence="7">
    <location>
        <begin position="447"/>
        <end position="465"/>
    </location>
</feature>
<feature type="transmembrane region" description="Helical" evidence="7">
    <location>
        <begin position="472"/>
        <end position="493"/>
    </location>
</feature>
<feature type="transmembrane region" description="Helical" evidence="7">
    <location>
        <begin position="513"/>
        <end position="533"/>
    </location>
</feature>
<dbReference type="AlphaFoldDB" id="A0A022VWP8"/>
<sequence>MTETTSGEMQQGKDIPAASTLREESPRGRAVSGTSPAEGLAPGSLPRHITTARLASPIPSSSYTDTGDLQLRRVPTPRQAAPSDIATDFKSSSVVPSSLETARPSALTSALQDDNGSSGANTTSSNGAPIEDPEVVKRHLVRPPAESADSTETNGKKAESTKSGGSGVKDGEEFSSLQLQGGDITRPIYRWAEAEAQGQQGPKRRKSFDLARPEPETETLDINTIRVPGGFRRDFIRRTGGEQNTLTAPADPEQALAQPKLATNSFLEFLTLFGHFAGEELQEDDEVLGPGEFFTRKPGPGEEEPSEETSLLRPGSAGGRVPKERAAKATNTSMGAILLLLKSFVGTGVLFLPRAFLNGGMLFSSIVLVAISALSYFCFILLVNTRNKINGSFGDMGGILYGDKMRKIILFSVALSQLGFVAAYIVFVSQNLQAFIVSVSNCEAFLSIQYVILMQLVIFLPLSLVRDISKLAFTALIADVFILLGLIYLYGFGISTIMEKGVADIQPFNPKSYTLLIGTAIFTFEGIGLIIPIQESMKRPEKFPAALGLVMVIITVIFLSMGVVGYATFGSKTETVVILNLPQQDNFVRSIQFLYAAAILLSTPLQLFPAIRILENGLFTRSGKYNPGIKWKKNIFRFFLVLVCAAIAWGGAGDLDKFVSLIGSFACVPLVFVYPPLLHYKGVAITYLQKTLDICLIIFGLLCCVYTTALAISNWGDGGGGAKLPGFCNK</sequence>
<feature type="transmembrane region" description="Helical" evidence="7">
    <location>
        <begin position="408"/>
        <end position="427"/>
    </location>
</feature>
<dbReference type="InterPro" id="IPR013057">
    <property type="entry name" value="AA_transpt_TM"/>
</dbReference>
<dbReference type="GO" id="GO:0005302">
    <property type="term" value="F:L-tyrosine transmembrane transporter activity"/>
    <property type="evidence" value="ECO:0007669"/>
    <property type="project" value="TreeGrafter"/>
</dbReference>
<feature type="region of interest" description="Disordered" evidence="6">
    <location>
        <begin position="289"/>
        <end position="325"/>
    </location>
</feature>
<dbReference type="EMBL" id="KK207888">
    <property type="protein sequence ID" value="EZF50374.1"/>
    <property type="molecule type" value="Genomic_DNA"/>
</dbReference>
<feature type="transmembrane region" description="Helical" evidence="7">
    <location>
        <begin position="335"/>
        <end position="356"/>
    </location>
</feature>
<dbReference type="PANTHER" id="PTHR22950:SF666">
    <property type="entry name" value="VACUOLAR AMINO ACID TRANSPORTER 4"/>
    <property type="match status" value="1"/>
</dbReference>
<feature type="transmembrane region" description="Helical" evidence="7">
    <location>
        <begin position="593"/>
        <end position="614"/>
    </location>
</feature>
<evidence type="ECO:0000256" key="6">
    <source>
        <dbReference type="SAM" id="MobiDB-lite"/>
    </source>
</evidence>
<dbReference type="FunFam" id="1.20.1740.10:FF:000067">
    <property type="entry name" value="Transmembrane domain transporter"/>
    <property type="match status" value="1"/>
</dbReference>
<gene>
    <name evidence="9" type="ORF">H103_06194</name>
</gene>
<feature type="region of interest" description="Disordered" evidence="6">
    <location>
        <begin position="1"/>
        <end position="179"/>
    </location>
</feature>
<feature type="transmembrane region" description="Helical" evidence="7">
    <location>
        <begin position="362"/>
        <end position="383"/>
    </location>
</feature>
<evidence type="ECO:0000256" key="7">
    <source>
        <dbReference type="SAM" id="Phobius"/>
    </source>
</evidence>
<organism evidence="9">
    <name type="scientific">Trichophyton rubrum CBS 288.86</name>
    <dbReference type="NCBI Taxonomy" id="1215330"/>
    <lineage>
        <taxon>Eukaryota</taxon>
        <taxon>Fungi</taxon>
        <taxon>Dikarya</taxon>
        <taxon>Ascomycota</taxon>
        <taxon>Pezizomycotina</taxon>
        <taxon>Eurotiomycetes</taxon>
        <taxon>Eurotiomycetidae</taxon>
        <taxon>Onygenales</taxon>
        <taxon>Arthrodermataceae</taxon>
        <taxon>Trichophyton</taxon>
    </lineage>
</organism>
<feature type="transmembrane region" description="Helical" evidence="7">
    <location>
        <begin position="658"/>
        <end position="680"/>
    </location>
</feature>
<dbReference type="PANTHER" id="PTHR22950">
    <property type="entry name" value="AMINO ACID TRANSPORTER"/>
    <property type="match status" value="1"/>
</dbReference>
<feature type="compositionally biased region" description="Low complexity" evidence="6">
    <location>
        <begin position="115"/>
        <end position="128"/>
    </location>
</feature>
<comment type="subcellular location">
    <subcellularLocation>
        <location evidence="1">Membrane</location>
        <topology evidence="1">Multi-pass membrane protein</topology>
    </subcellularLocation>
</comment>
<keyword evidence="5 7" id="KW-0472">Membrane</keyword>
<keyword evidence="3 7" id="KW-0812">Transmembrane</keyword>
<accession>A0A022VWP8</accession>
<evidence type="ECO:0000259" key="8">
    <source>
        <dbReference type="Pfam" id="PF01490"/>
    </source>
</evidence>
<feature type="compositionally biased region" description="Polar residues" evidence="6">
    <location>
        <begin position="58"/>
        <end position="67"/>
    </location>
</feature>
<proteinExistence type="inferred from homology"/>
<protein>
    <recommendedName>
        <fullName evidence="8">Amino acid transporter transmembrane domain-containing protein</fullName>
    </recommendedName>
</protein>
<comment type="similarity">
    <text evidence="2">Belongs to the amino acid/polyamine transporter 2 family.</text>
</comment>
<feature type="domain" description="Amino acid transporter transmembrane" evidence="8">
    <location>
        <begin position="332"/>
        <end position="712"/>
    </location>
</feature>
<dbReference type="GO" id="GO:0005774">
    <property type="term" value="C:vacuolar membrane"/>
    <property type="evidence" value="ECO:0007669"/>
    <property type="project" value="TreeGrafter"/>
</dbReference>
<evidence type="ECO:0000313" key="9">
    <source>
        <dbReference type="EMBL" id="EZF50374.1"/>
    </source>
</evidence>
<name>A0A022VWP8_TRIRU</name>
<evidence type="ECO:0000256" key="5">
    <source>
        <dbReference type="ARBA" id="ARBA00023136"/>
    </source>
</evidence>
<dbReference type="Pfam" id="PF01490">
    <property type="entry name" value="Aa_trans"/>
    <property type="match status" value="1"/>
</dbReference>
<feature type="transmembrane region" description="Helical" evidence="7">
    <location>
        <begin position="692"/>
        <end position="712"/>
    </location>
</feature>
<evidence type="ECO:0000256" key="1">
    <source>
        <dbReference type="ARBA" id="ARBA00004141"/>
    </source>
</evidence>
<evidence type="ECO:0000256" key="4">
    <source>
        <dbReference type="ARBA" id="ARBA00022989"/>
    </source>
</evidence>
<dbReference type="OrthoDB" id="1684102at2759"/>
<keyword evidence="4 7" id="KW-1133">Transmembrane helix</keyword>
<feature type="transmembrane region" description="Helical" evidence="7">
    <location>
        <begin position="545"/>
        <end position="569"/>
    </location>
</feature>
<evidence type="ECO:0000256" key="2">
    <source>
        <dbReference type="ARBA" id="ARBA00008066"/>
    </source>
</evidence>
<reference evidence="9" key="1">
    <citation type="submission" date="2014-02" db="EMBL/GenBank/DDBJ databases">
        <title>The Genome Sequence of Trichophyton rubrum (morphotype fischeri) CBS 288.86.</title>
        <authorList>
            <consortium name="The Broad Institute Genomics Platform"/>
            <person name="Cuomo C.A."/>
            <person name="White T.C."/>
            <person name="Graser Y."/>
            <person name="Martinez-Rossi N."/>
            <person name="Heitman J."/>
            <person name="Young S.K."/>
            <person name="Zeng Q."/>
            <person name="Gargeya S."/>
            <person name="Abouelleil A."/>
            <person name="Alvarado L."/>
            <person name="Chapman S.B."/>
            <person name="Gainer-Dewar J."/>
            <person name="Goldberg J."/>
            <person name="Griggs A."/>
            <person name="Gujja S."/>
            <person name="Hansen M."/>
            <person name="Howarth C."/>
            <person name="Imamovic A."/>
            <person name="Larimer J."/>
            <person name="Martinez D."/>
            <person name="Murphy C."/>
            <person name="Pearson M.D."/>
            <person name="Persinoti G."/>
            <person name="Poon T."/>
            <person name="Priest M."/>
            <person name="Roberts A.D."/>
            <person name="Saif S."/>
            <person name="Shea T.D."/>
            <person name="Sykes S.N."/>
            <person name="Wortman J."/>
            <person name="Nusbaum C."/>
            <person name="Birren B."/>
        </authorList>
    </citation>
    <scope>NUCLEOTIDE SEQUENCE [LARGE SCALE GENOMIC DNA]</scope>
    <source>
        <strain evidence="9">CBS 288.86</strain>
    </source>
</reference>
<feature type="compositionally biased region" description="Polar residues" evidence="6">
    <location>
        <begin position="89"/>
        <end position="114"/>
    </location>
</feature>
<dbReference type="HOGENOM" id="CLU_009646_3_1_1"/>
<dbReference type="Proteomes" id="UP000023758">
    <property type="component" value="Unassembled WGS sequence"/>
</dbReference>
<feature type="region of interest" description="Disordered" evidence="6">
    <location>
        <begin position="194"/>
        <end position="217"/>
    </location>
</feature>
<feature type="transmembrane region" description="Helical" evidence="7">
    <location>
        <begin position="635"/>
        <end position="652"/>
    </location>
</feature>